<reference evidence="3 4" key="1">
    <citation type="submission" date="2020-08" db="EMBL/GenBank/DDBJ databases">
        <title>Genomic Encyclopedia of Type Strains, Phase IV (KMG-IV): sequencing the most valuable type-strain genomes for metagenomic binning, comparative biology and taxonomic classification.</title>
        <authorList>
            <person name="Goeker M."/>
        </authorList>
    </citation>
    <scope>NUCLEOTIDE SEQUENCE [LARGE SCALE GENOMIC DNA]</scope>
    <source>
        <strain evidence="3 4">DSM 25079</strain>
    </source>
</reference>
<feature type="transmembrane region" description="Helical" evidence="1">
    <location>
        <begin position="9"/>
        <end position="26"/>
    </location>
</feature>
<evidence type="ECO:0000259" key="2">
    <source>
        <dbReference type="PROSITE" id="PS50930"/>
    </source>
</evidence>
<keyword evidence="4" id="KW-1185">Reference proteome</keyword>
<feature type="domain" description="HTH LytTR-type" evidence="2">
    <location>
        <begin position="181"/>
        <end position="268"/>
    </location>
</feature>
<keyword evidence="1" id="KW-0472">Membrane</keyword>
<feature type="transmembrane region" description="Helical" evidence="1">
    <location>
        <begin position="71"/>
        <end position="96"/>
    </location>
</feature>
<sequence>MLGLSPREALIFYLLIPVVLGFLAGWPQAGRTAQWPKFHAVGFWVILSVGGWWLNDLFTRILQKPLRRARFPLWAVLLMGALFASLPADFFFQWVVHVTYRIFPGLPLDRPLPVLALNAASFLKTHGYAWIVWPTINLVLFHVMKMPRYGFSPVAKTQLLSEHGRDDSPFLAKWPAHLRGEILALEAEQHYLRIHSTEGNALILYRLSDAMRELGPKGMQVHRSFWVTAGAVAHVVRNNVSLKLVLTNGMEIPVSRSFRLSVQQADFLQSNPGKN</sequence>
<evidence type="ECO:0000256" key="1">
    <source>
        <dbReference type="SAM" id="Phobius"/>
    </source>
</evidence>
<keyword evidence="1" id="KW-0812">Transmembrane</keyword>
<gene>
    <name evidence="3" type="ORF">FHS49_002406</name>
</gene>
<comment type="caution">
    <text evidence="3">The sequence shown here is derived from an EMBL/GenBank/DDBJ whole genome shotgun (WGS) entry which is preliminary data.</text>
</comment>
<dbReference type="SMART" id="SM00850">
    <property type="entry name" value="LytTR"/>
    <property type="match status" value="1"/>
</dbReference>
<dbReference type="InterPro" id="IPR007492">
    <property type="entry name" value="LytTR_DNA-bd_dom"/>
</dbReference>
<accession>A0A7W9AJ25</accession>
<evidence type="ECO:0000313" key="4">
    <source>
        <dbReference type="Proteomes" id="UP000549617"/>
    </source>
</evidence>
<dbReference type="Gene3D" id="2.40.50.1020">
    <property type="entry name" value="LytTr DNA-binding domain"/>
    <property type="match status" value="1"/>
</dbReference>
<feature type="transmembrane region" description="Helical" evidence="1">
    <location>
        <begin position="127"/>
        <end position="144"/>
    </location>
</feature>
<dbReference type="AlphaFoldDB" id="A0A7W9AJ25"/>
<name>A0A7W9AJ25_9SPHN</name>
<dbReference type="PROSITE" id="PS50930">
    <property type="entry name" value="HTH_LYTTR"/>
    <property type="match status" value="1"/>
</dbReference>
<dbReference type="EMBL" id="JACIJC010000004">
    <property type="protein sequence ID" value="MBB5686382.1"/>
    <property type="molecule type" value="Genomic_DNA"/>
</dbReference>
<protein>
    <recommendedName>
        <fullName evidence="2">HTH LytTR-type domain-containing protein</fullName>
    </recommendedName>
</protein>
<proteinExistence type="predicted"/>
<organism evidence="3 4">
    <name type="scientific">Sphingobium boeckii</name>
    <dbReference type="NCBI Taxonomy" id="1082345"/>
    <lineage>
        <taxon>Bacteria</taxon>
        <taxon>Pseudomonadati</taxon>
        <taxon>Pseudomonadota</taxon>
        <taxon>Alphaproteobacteria</taxon>
        <taxon>Sphingomonadales</taxon>
        <taxon>Sphingomonadaceae</taxon>
        <taxon>Sphingobium</taxon>
    </lineage>
</organism>
<evidence type="ECO:0000313" key="3">
    <source>
        <dbReference type="EMBL" id="MBB5686382.1"/>
    </source>
</evidence>
<dbReference type="Proteomes" id="UP000549617">
    <property type="component" value="Unassembled WGS sequence"/>
</dbReference>
<keyword evidence="1" id="KW-1133">Transmembrane helix</keyword>
<feature type="transmembrane region" description="Helical" evidence="1">
    <location>
        <begin position="38"/>
        <end position="59"/>
    </location>
</feature>
<dbReference type="Pfam" id="PF04397">
    <property type="entry name" value="LytTR"/>
    <property type="match status" value="1"/>
</dbReference>
<dbReference type="GO" id="GO:0003677">
    <property type="term" value="F:DNA binding"/>
    <property type="evidence" value="ECO:0007669"/>
    <property type="project" value="InterPro"/>
</dbReference>